<dbReference type="InterPro" id="IPR029039">
    <property type="entry name" value="Flavoprotein-like_sf"/>
</dbReference>
<dbReference type="Gene3D" id="3.40.50.360">
    <property type="match status" value="1"/>
</dbReference>
<dbReference type="EMBL" id="CP065989">
    <property type="protein sequence ID" value="QQB14705.1"/>
    <property type="molecule type" value="Genomic_DNA"/>
</dbReference>
<keyword evidence="2" id="KW-0560">Oxidoreductase</keyword>
<gene>
    <name evidence="4" type="ORF">I6H47_01585</name>
</gene>
<comment type="similarity">
    <text evidence="1">Belongs to the NAD(P)H dehydrogenase (quinone) family.</text>
</comment>
<dbReference type="PANTHER" id="PTHR10204">
    <property type="entry name" value="NAD P H OXIDOREDUCTASE-RELATED"/>
    <property type="match status" value="1"/>
</dbReference>
<evidence type="ECO:0000256" key="2">
    <source>
        <dbReference type="ARBA" id="ARBA00023002"/>
    </source>
</evidence>
<evidence type="ECO:0000313" key="5">
    <source>
        <dbReference type="Proteomes" id="UP000595374"/>
    </source>
</evidence>
<dbReference type="InterPro" id="IPR003680">
    <property type="entry name" value="Flavodoxin_fold"/>
</dbReference>
<dbReference type="AlphaFoldDB" id="A0A7T4DIU8"/>
<proteinExistence type="inferred from homology"/>
<evidence type="ECO:0000259" key="3">
    <source>
        <dbReference type="Pfam" id="PF02525"/>
    </source>
</evidence>
<dbReference type="GO" id="GO:0005829">
    <property type="term" value="C:cytosol"/>
    <property type="evidence" value="ECO:0007669"/>
    <property type="project" value="TreeGrafter"/>
</dbReference>
<dbReference type="SUPFAM" id="SSF52218">
    <property type="entry name" value="Flavoproteins"/>
    <property type="match status" value="1"/>
</dbReference>
<sequence>MDDSASVLWVSAHPEPLSLNGSLRRFGIEALEQRGHSVELSDLYAMDWDPVLRREQFLGPEPGACEKHSGRDNACGARFDATGDVRRAFLTDQLPADVAQEQERLRRADALIVQFPLWWYGMPAMLKGWFDRVFTSGFAFGKEPETGRRLRFENGPFRGRRALVIVTAGDRAGALGPRGISGEPVDLMFGLLHGTLAYTGFDPLAPFVVPSADFLAGADSAGIEAQLDDRLSRLFTDEPLRARPQFTGDYTDDWVLRSDVAPDAHGFAAHWL</sequence>
<dbReference type="Proteomes" id="UP000595374">
    <property type="component" value="Chromosome"/>
</dbReference>
<dbReference type="PANTHER" id="PTHR10204:SF34">
    <property type="entry name" value="NAD(P)H DEHYDROGENASE [QUINONE] 1 ISOFORM 1"/>
    <property type="match status" value="1"/>
</dbReference>
<dbReference type="RefSeq" id="WP_198499760.1">
    <property type="nucleotide sequence ID" value="NZ_CP065989.1"/>
</dbReference>
<dbReference type="InterPro" id="IPR051545">
    <property type="entry name" value="NAD(P)H_dehydrogenase_qn"/>
</dbReference>
<name>A0A7T4DIU8_9MICO</name>
<dbReference type="GO" id="GO:0003955">
    <property type="term" value="F:NAD(P)H dehydrogenase (quinone) activity"/>
    <property type="evidence" value="ECO:0007669"/>
    <property type="project" value="TreeGrafter"/>
</dbReference>
<accession>A0A7T4DIU8</accession>
<feature type="domain" description="Flavodoxin-like fold" evidence="3">
    <location>
        <begin position="6"/>
        <end position="226"/>
    </location>
</feature>
<reference evidence="4 5" key="1">
    <citation type="submission" date="2020-12" db="EMBL/GenBank/DDBJ databases">
        <title>FDA dAtabase for Regulatory Grade micrObial Sequences (FDA-ARGOS): Supporting development and validation of Infectious Disease Dx tests.</title>
        <authorList>
            <person name="Sproer C."/>
            <person name="Gronow S."/>
            <person name="Severitt S."/>
            <person name="Schroder I."/>
            <person name="Tallon L."/>
            <person name="Sadzewicz L."/>
            <person name="Zhao X."/>
            <person name="Boylan J."/>
            <person name="Ott S."/>
            <person name="Bowen H."/>
            <person name="Vavikolanu K."/>
            <person name="Mehta A."/>
            <person name="Aluvathingal J."/>
            <person name="Nadendla S."/>
            <person name="Lowell S."/>
            <person name="Myers T."/>
            <person name="Yan Y."/>
            <person name="Sichtig H."/>
        </authorList>
    </citation>
    <scope>NUCLEOTIDE SEQUENCE [LARGE SCALE GENOMIC DNA]</scope>
    <source>
        <strain evidence="4 5">FDAARGOS_990</strain>
    </source>
</reference>
<organism evidence="4 5">
    <name type="scientific">Brevibacterium casei</name>
    <dbReference type="NCBI Taxonomy" id="33889"/>
    <lineage>
        <taxon>Bacteria</taxon>
        <taxon>Bacillati</taxon>
        <taxon>Actinomycetota</taxon>
        <taxon>Actinomycetes</taxon>
        <taxon>Micrococcales</taxon>
        <taxon>Brevibacteriaceae</taxon>
        <taxon>Brevibacterium</taxon>
    </lineage>
</organism>
<dbReference type="Pfam" id="PF02525">
    <property type="entry name" value="Flavodoxin_2"/>
    <property type="match status" value="1"/>
</dbReference>
<protein>
    <submittedName>
        <fullName evidence="4">NAD(P)H-dependent oxidoreductase</fullName>
    </submittedName>
</protein>
<evidence type="ECO:0000256" key="1">
    <source>
        <dbReference type="ARBA" id="ARBA00006252"/>
    </source>
</evidence>
<evidence type="ECO:0000313" key="4">
    <source>
        <dbReference type="EMBL" id="QQB14705.1"/>
    </source>
</evidence>